<dbReference type="SUPFAM" id="SSF53448">
    <property type="entry name" value="Nucleotide-diphospho-sugar transferases"/>
    <property type="match status" value="1"/>
</dbReference>
<accession>A0AAD4PW11</accession>
<dbReference type="GO" id="GO:0051999">
    <property type="term" value="P:mannosyl-inositol phosphorylceramide biosynthetic process"/>
    <property type="evidence" value="ECO:0007669"/>
    <property type="project" value="TreeGrafter"/>
</dbReference>
<dbReference type="InterPro" id="IPR051706">
    <property type="entry name" value="Glycosyltransferase_domain"/>
</dbReference>
<evidence type="ECO:0000256" key="1">
    <source>
        <dbReference type="ARBA" id="ARBA00009003"/>
    </source>
</evidence>
<dbReference type="PANTHER" id="PTHR32385:SF22">
    <property type="entry name" value="MANNOSYL PHOSPHORYLINOSITOL CERAMIDE SYNTHASE SUR1"/>
    <property type="match status" value="1"/>
</dbReference>
<keyword evidence="2" id="KW-0808">Transferase</keyword>
<dbReference type="InterPro" id="IPR007577">
    <property type="entry name" value="GlycoTrfase_DXD_sugar-bd_CS"/>
</dbReference>
<dbReference type="Pfam" id="PF04488">
    <property type="entry name" value="Gly_transf_sug"/>
    <property type="match status" value="1"/>
</dbReference>
<evidence type="ECO:0000256" key="3">
    <source>
        <dbReference type="SAM" id="Phobius"/>
    </source>
</evidence>
<keyword evidence="5" id="KW-1185">Reference proteome</keyword>
<dbReference type="GeneID" id="70251453"/>
<dbReference type="EMBL" id="JAJTJA010000013">
    <property type="protein sequence ID" value="KAH8690910.1"/>
    <property type="molecule type" value="Genomic_DNA"/>
</dbReference>
<evidence type="ECO:0000313" key="4">
    <source>
        <dbReference type="EMBL" id="KAH8690910.1"/>
    </source>
</evidence>
<gene>
    <name evidence="4" type="ORF">BGW36DRAFT_432685</name>
</gene>
<comment type="caution">
    <text evidence="4">The sequence shown here is derived from an EMBL/GenBank/DDBJ whole genome shotgun (WGS) entry which is preliminary data.</text>
</comment>
<protein>
    <submittedName>
        <fullName evidence="4">Uncharacterized protein</fullName>
    </submittedName>
</protein>
<name>A0AAD4PW11_9EURO</name>
<organism evidence="4 5">
    <name type="scientific">Talaromyces proteolyticus</name>
    <dbReference type="NCBI Taxonomy" id="1131652"/>
    <lineage>
        <taxon>Eukaryota</taxon>
        <taxon>Fungi</taxon>
        <taxon>Dikarya</taxon>
        <taxon>Ascomycota</taxon>
        <taxon>Pezizomycotina</taxon>
        <taxon>Eurotiomycetes</taxon>
        <taxon>Eurotiomycetidae</taxon>
        <taxon>Eurotiales</taxon>
        <taxon>Trichocomaceae</taxon>
        <taxon>Talaromyces</taxon>
        <taxon>Talaromyces sect. Bacilispori</taxon>
    </lineage>
</organism>
<dbReference type="Proteomes" id="UP001201262">
    <property type="component" value="Unassembled WGS sequence"/>
</dbReference>
<sequence>MIDLTARSLRRLVIVVGLSLIVFVIIHQVNYGDKFALTSHLSELIEVIKACPQTTSKPLDDSRSNVDSGIPNLIHQIWKTADVHTYSTEASHESWKAMFEPMNYTVKLWTEDDILSLVKTAYPWLLSTYEGYPQNIQRADVARLMVVHAKGGIYADLDVHPKSVEEMLCLQHSDLEGIFAPTAGTLGLSNHFFMAQRGSAFLLWTLHEAKRRGGPRSKRIILPYLRVFWSTGPMMVTSAFRKYAWMHSTMDHDIGLLDESYGGSLFWHAAGRSWHEWDGRLLNIIGDHMAVENPWVVFSFLVTFLGFAYIMARRCYKVKSRQYKNTSLSGKSGL</sequence>
<dbReference type="PANTHER" id="PTHR32385">
    <property type="entry name" value="MANNOSYL PHOSPHORYLINOSITOL CERAMIDE SYNTHASE"/>
    <property type="match status" value="1"/>
</dbReference>
<dbReference type="RefSeq" id="XP_046067106.1">
    <property type="nucleotide sequence ID" value="XM_046221166.1"/>
</dbReference>
<dbReference type="GO" id="GO:0000030">
    <property type="term" value="F:mannosyltransferase activity"/>
    <property type="evidence" value="ECO:0007669"/>
    <property type="project" value="TreeGrafter"/>
</dbReference>
<keyword evidence="3" id="KW-1133">Transmembrane helix</keyword>
<comment type="similarity">
    <text evidence="1">Belongs to the glycosyltransferase 32 family.</text>
</comment>
<feature type="transmembrane region" description="Helical" evidence="3">
    <location>
        <begin position="295"/>
        <end position="312"/>
    </location>
</feature>
<reference evidence="4" key="1">
    <citation type="submission" date="2021-12" db="EMBL/GenBank/DDBJ databases">
        <title>Convergent genome expansion in fungi linked to evolution of root-endophyte symbiosis.</title>
        <authorList>
            <consortium name="DOE Joint Genome Institute"/>
            <person name="Ke Y.-H."/>
            <person name="Bonito G."/>
            <person name="Liao H.-L."/>
            <person name="Looney B."/>
            <person name="Rojas-Flechas A."/>
            <person name="Nash J."/>
            <person name="Hameed K."/>
            <person name="Schadt C."/>
            <person name="Martin F."/>
            <person name="Crous P.W."/>
            <person name="Miettinen O."/>
            <person name="Magnuson J.K."/>
            <person name="Labbe J."/>
            <person name="Jacobson D."/>
            <person name="Doktycz M.J."/>
            <person name="Veneault-Fourrey C."/>
            <person name="Kuo A."/>
            <person name="Mondo S."/>
            <person name="Calhoun S."/>
            <person name="Riley R."/>
            <person name="Ohm R."/>
            <person name="LaButti K."/>
            <person name="Andreopoulos B."/>
            <person name="Pangilinan J."/>
            <person name="Nolan M."/>
            <person name="Tritt A."/>
            <person name="Clum A."/>
            <person name="Lipzen A."/>
            <person name="Daum C."/>
            <person name="Barry K."/>
            <person name="Grigoriev I.V."/>
            <person name="Vilgalys R."/>
        </authorList>
    </citation>
    <scope>NUCLEOTIDE SEQUENCE</scope>
    <source>
        <strain evidence="4">PMI_201</strain>
    </source>
</reference>
<evidence type="ECO:0000313" key="5">
    <source>
        <dbReference type="Proteomes" id="UP001201262"/>
    </source>
</evidence>
<dbReference type="InterPro" id="IPR029044">
    <property type="entry name" value="Nucleotide-diphossugar_trans"/>
</dbReference>
<keyword evidence="3" id="KW-0472">Membrane</keyword>
<dbReference type="AlphaFoldDB" id="A0AAD4PW11"/>
<dbReference type="Gene3D" id="3.90.550.20">
    <property type="match status" value="1"/>
</dbReference>
<dbReference type="GO" id="GO:0016020">
    <property type="term" value="C:membrane"/>
    <property type="evidence" value="ECO:0007669"/>
    <property type="project" value="GOC"/>
</dbReference>
<evidence type="ECO:0000256" key="2">
    <source>
        <dbReference type="ARBA" id="ARBA00022679"/>
    </source>
</evidence>
<feature type="transmembrane region" description="Helical" evidence="3">
    <location>
        <begin position="12"/>
        <end position="31"/>
    </location>
</feature>
<keyword evidence="3" id="KW-0812">Transmembrane</keyword>
<proteinExistence type="inferred from homology"/>